<evidence type="ECO:0000313" key="9">
    <source>
        <dbReference type="EMBL" id="EPT01471.1"/>
    </source>
</evidence>
<dbReference type="GO" id="GO:0015031">
    <property type="term" value="P:protein transport"/>
    <property type="evidence" value="ECO:0007669"/>
    <property type="project" value="UniProtKB-KW"/>
</dbReference>
<dbReference type="STRING" id="743788.S8FJ77"/>
<protein>
    <recommendedName>
        <fullName evidence="4">Exocyst complex component Sec8</fullName>
    </recommendedName>
</protein>
<dbReference type="OrthoDB" id="272977at2759"/>
<dbReference type="GO" id="GO:0006893">
    <property type="term" value="P:Golgi to plasma membrane transport"/>
    <property type="evidence" value="ECO:0007669"/>
    <property type="project" value="TreeGrafter"/>
</dbReference>
<feature type="domain" description="Exocyst complex component Sec8 middle helical bundle" evidence="8">
    <location>
        <begin position="517"/>
        <end position="834"/>
    </location>
</feature>
<evidence type="ECO:0000256" key="3">
    <source>
        <dbReference type="ARBA" id="ARBA00022927"/>
    </source>
</evidence>
<feature type="compositionally biased region" description="Basic and acidic residues" evidence="6">
    <location>
        <begin position="172"/>
        <end position="196"/>
    </location>
</feature>
<dbReference type="PANTHER" id="PTHR14146:SF0">
    <property type="entry name" value="EXOCYST COMPLEX COMPONENT 4"/>
    <property type="match status" value="1"/>
</dbReference>
<feature type="compositionally biased region" description="Polar residues" evidence="6">
    <location>
        <begin position="77"/>
        <end position="95"/>
    </location>
</feature>
<keyword evidence="3 4" id="KW-0653">Protein transport</keyword>
<accession>S8FJ77</accession>
<name>S8FJ77_FOMSC</name>
<dbReference type="eggNOG" id="KOG3691">
    <property type="taxonomic scope" value="Eukaryota"/>
</dbReference>
<evidence type="ECO:0000256" key="6">
    <source>
        <dbReference type="SAM" id="MobiDB-lite"/>
    </source>
</evidence>
<feature type="compositionally biased region" description="Polar residues" evidence="6">
    <location>
        <begin position="112"/>
        <end position="134"/>
    </location>
</feature>
<dbReference type="HOGENOM" id="CLU_004025_1_0_1"/>
<dbReference type="Proteomes" id="UP000015241">
    <property type="component" value="Unassembled WGS sequence"/>
</dbReference>
<dbReference type="GO" id="GO:0090522">
    <property type="term" value="P:vesicle tethering involved in exocytosis"/>
    <property type="evidence" value="ECO:0007669"/>
    <property type="project" value="UniProtKB-UniRule"/>
</dbReference>
<keyword evidence="2 4" id="KW-0268">Exocytosis</keyword>
<dbReference type="Pfam" id="PF20652">
    <property type="entry name" value="Sec8_C"/>
    <property type="match status" value="1"/>
</dbReference>
<dbReference type="PANTHER" id="PTHR14146">
    <property type="entry name" value="EXOCYST COMPLEX COMPONENT 4"/>
    <property type="match status" value="1"/>
</dbReference>
<dbReference type="InParanoid" id="S8FJ77"/>
<evidence type="ECO:0000256" key="2">
    <source>
        <dbReference type="ARBA" id="ARBA00022483"/>
    </source>
</evidence>
<feature type="coiled-coil region" evidence="5">
    <location>
        <begin position="286"/>
        <end position="313"/>
    </location>
</feature>
<feature type="region of interest" description="Disordered" evidence="6">
    <location>
        <begin position="1"/>
        <end position="144"/>
    </location>
</feature>
<organism evidence="9 10">
    <name type="scientific">Fomitopsis schrenkii</name>
    <name type="common">Brown rot fungus</name>
    <dbReference type="NCBI Taxonomy" id="2126942"/>
    <lineage>
        <taxon>Eukaryota</taxon>
        <taxon>Fungi</taxon>
        <taxon>Dikarya</taxon>
        <taxon>Basidiomycota</taxon>
        <taxon>Agaricomycotina</taxon>
        <taxon>Agaricomycetes</taxon>
        <taxon>Polyporales</taxon>
        <taxon>Fomitopsis</taxon>
    </lineage>
</organism>
<reference evidence="9 10" key="1">
    <citation type="journal article" date="2012" name="Science">
        <title>The Paleozoic origin of enzymatic lignin decomposition reconstructed from 31 fungal genomes.</title>
        <authorList>
            <person name="Floudas D."/>
            <person name="Binder M."/>
            <person name="Riley R."/>
            <person name="Barry K."/>
            <person name="Blanchette R.A."/>
            <person name="Henrissat B."/>
            <person name="Martinez A.T."/>
            <person name="Otillar R."/>
            <person name="Spatafora J.W."/>
            <person name="Yadav J.S."/>
            <person name="Aerts A."/>
            <person name="Benoit I."/>
            <person name="Boyd A."/>
            <person name="Carlson A."/>
            <person name="Copeland A."/>
            <person name="Coutinho P.M."/>
            <person name="de Vries R.P."/>
            <person name="Ferreira P."/>
            <person name="Findley K."/>
            <person name="Foster B."/>
            <person name="Gaskell J."/>
            <person name="Glotzer D."/>
            <person name="Gorecki P."/>
            <person name="Heitman J."/>
            <person name="Hesse C."/>
            <person name="Hori C."/>
            <person name="Igarashi K."/>
            <person name="Jurgens J.A."/>
            <person name="Kallen N."/>
            <person name="Kersten P."/>
            <person name="Kohler A."/>
            <person name="Kuees U."/>
            <person name="Kumar T.K.A."/>
            <person name="Kuo A."/>
            <person name="LaButti K."/>
            <person name="Larrondo L.F."/>
            <person name="Lindquist E."/>
            <person name="Ling A."/>
            <person name="Lombard V."/>
            <person name="Lucas S."/>
            <person name="Lundell T."/>
            <person name="Martin R."/>
            <person name="McLaughlin D.J."/>
            <person name="Morgenstern I."/>
            <person name="Morin E."/>
            <person name="Murat C."/>
            <person name="Nagy L.G."/>
            <person name="Nolan M."/>
            <person name="Ohm R.A."/>
            <person name="Patyshakuliyeva A."/>
            <person name="Rokas A."/>
            <person name="Ruiz-Duenas F.J."/>
            <person name="Sabat G."/>
            <person name="Salamov A."/>
            <person name="Samejima M."/>
            <person name="Schmutz J."/>
            <person name="Slot J.C."/>
            <person name="St John F."/>
            <person name="Stenlid J."/>
            <person name="Sun H."/>
            <person name="Sun S."/>
            <person name="Syed K."/>
            <person name="Tsang A."/>
            <person name="Wiebenga A."/>
            <person name="Young D."/>
            <person name="Pisabarro A."/>
            <person name="Eastwood D.C."/>
            <person name="Martin F."/>
            <person name="Cullen D."/>
            <person name="Grigoriev I.V."/>
            <person name="Hibbett D.S."/>
        </authorList>
    </citation>
    <scope>NUCLEOTIDE SEQUENCE</scope>
    <source>
        <strain evidence="10">FP-58527</strain>
    </source>
</reference>
<dbReference type="GO" id="GO:0000145">
    <property type="term" value="C:exocyst"/>
    <property type="evidence" value="ECO:0007669"/>
    <property type="project" value="UniProtKB-UniRule"/>
</dbReference>
<evidence type="ECO:0000313" key="10">
    <source>
        <dbReference type="Proteomes" id="UP000015241"/>
    </source>
</evidence>
<dbReference type="FunCoup" id="S8FJ77">
    <property type="interactions" value="27"/>
</dbReference>
<dbReference type="InterPro" id="IPR039682">
    <property type="entry name" value="Sec8/EXOC4"/>
</dbReference>
<evidence type="ECO:0000256" key="5">
    <source>
        <dbReference type="SAM" id="Coils"/>
    </source>
</evidence>
<feature type="compositionally biased region" description="Basic and acidic residues" evidence="6">
    <location>
        <begin position="97"/>
        <end position="111"/>
    </location>
</feature>
<dbReference type="EMBL" id="KE504141">
    <property type="protein sequence ID" value="EPT01471.1"/>
    <property type="molecule type" value="Genomic_DNA"/>
</dbReference>
<sequence length="1315" mass="144909">MSRLPLNYANGSGRSRSGSTRQDGIPSISHPIRPLQINRTPTGTRSTSPTSNISSSPSGAKGPARPMRSGLRDRQLSDISTSDRASVDSRSTTPGRGSEDRFDYGRGEPSRTRNGSVSTSSRSNGTPQMVTSPTSPFSPDSGMSSSSMAAIIAFQALGKKRGMTSDSMMDAEYEREKAQEREAERARQQRLRDRVPGRKPTGKTKAGDIDAVLDEIRGEWEVCMDPDFNPVELALQLMDESSLGKDIDSFRRTKDLLSNALKGSVDKYYQAFAGALPHHAALMNHLGTTQTQIREARTALQEAKDTLGSKRADLVQLWSRSQTVDEMMRILDQIERLRAVPDALESLISEKRLLQAAVLLVRSLKLINKQDMLDVGAVSDLRSYLVAQEAALREILVDELHSHLYLKSFWCESRWSVYTPGQQTFPKLDAIDQGGDMQDPSPASPISRPTPISKFLLDLTVRPNDPPYVIDEQNYRDSTSGAALTASASSGMLGMSTAQSSTSLAGMLSGAAAPPQNPEADSFSYIETLLEALAVLGRLGSALDAVAQKVPQEIYSLVESTLDEVEERAEFGRRSSVISTGGGRLDSSLLLTGPGAASRMAMGTGIPGVSVIPGAVRPLLGPLANRGPPLRATVLRLAALETSTKVTDQETLRDFFWTLFSKLDAVTQGLRVVYEVSNRIGSRRHFNDSSGAKPGSLFPLAEVWMPIQAEVRTLIGDYVTDEEQGTISGRNPISSINEVLREGKFNRDKTKPVFRFADTDAKYSTKALKQHEDELTRVLRDTVPGLVQGSADNAVQATLSAVGTDDRLSGTSQHHRGLVHPDAFHVSILFQPTLAWLDRIAEVLPSGMEAARSTSMVLEDFVLNIYLPQLEDKVSELFHQAVTSPDAFEPDPATNKLSPQPLVKASVQVMALINSLCAMLRTTPFHRESYSRLILTVIGQFYQRCSDRFYDLVAVRNNMQPDAAPRIVLGAQWAQKADLGACLSELLRIIDDDSQGAKKLRLCRQEAHLEEALLGEGEIVRQDLISSARNMASLASLYRSVTWFFDELDALKSAPDSALSPTTPLRLEPVSAVTPYTPYLPAIAPVQADEALSLPLSSAMAMRFQALHMTYAQLAELIMYTLRIDIRCRAMHFVDLALRHGIYKVEREVGEPDPNVIDLNIELSKCDDWASSTLPERERRYMFEGLPHLMERLLISKARHIRALNAFGIKKMIRNMLALQQNIKTITQNSNDAEFDRAKRYYTLFSMSPQDMLDSIRNKQEFSFDEYKAMLDLQCGVDPTNSEQSAAQATDRNYSLYVIDLHGLELQDAVVNSPS</sequence>
<dbReference type="Pfam" id="PF04048">
    <property type="entry name" value="Sec8_N"/>
    <property type="match status" value="1"/>
</dbReference>
<dbReference type="GO" id="GO:0006904">
    <property type="term" value="P:vesicle docking involved in exocytosis"/>
    <property type="evidence" value="ECO:0007669"/>
    <property type="project" value="InterPro"/>
</dbReference>
<feature type="compositionally biased region" description="Low complexity" evidence="6">
    <location>
        <begin position="11"/>
        <end position="21"/>
    </location>
</feature>
<keyword evidence="1 4" id="KW-0813">Transport</keyword>
<keyword evidence="5" id="KW-0175">Coiled coil</keyword>
<feature type="domain" description="Exocyst complex component Sec8 N-terminal" evidence="7">
    <location>
        <begin position="209"/>
        <end position="346"/>
    </location>
</feature>
<proteinExistence type="inferred from homology"/>
<comment type="similarity">
    <text evidence="4">Belongs to the SEC8 family.</text>
</comment>
<evidence type="ECO:0000256" key="1">
    <source>
        <dbReference type="ARBA" id="ARBA00022448"/>
    </source>
</evidence>
<feature type="compositionally biased region" description="Low complexity" evidence="6">
    <location>
        <begin position="39"/>
        <end position="58"/>
    </location>
</feature>
<dbReference type="InterPro" id="IPR048630">
    <property type="entry name" value="Sec8_M"/>
</dbReference>
<evidence type="ECO:0000256" key="4">
    <source>
        <dbReference type="RuleBase" id="RU367079"/>
    </source>
</evidence>
<dbReference type="InterPro" id="IPR007191">
    <property type="entry name" value="Sec8_exocyst_N"/>
</dbReference>
<keyword evidence="10" id="KW-1185">Reference proteome</keyword>
<comment type="function">
    <text evidence="4">Component of the exocyst complex involved in the docking of exocytic vesicles with fusion sites on the plasma membrane.</text>
</comment>
<gene>
    <name evidence="9" type="ORF">FOMPIDRAFT_1029720</name>
</gene>
<feature type="region of interest" description="Disordered" evidence="6">
    <location>
        <begin position="161"/>
        <end position="205"/>
    </location>
</feature>
<evidence type="ECO:0000259" key="7">
    <source>
        <dbReference type="Pfam" id="PF04048"/>
    </source>
</evidence>
<dbReference type="GO" id="GO:0006612">
    <property type="term" value="P:protein targeting to membrane"/>
    <property type="evidence" value="ECO:0007669"/>
    <property type="project" value="UniProtKB-UniRule"/>
</dbReference>
<feature type="compositionally biased region" description="Low complexity" evidence="6">
    <location>
        <begin position="135"/>
        <end position="144"/>
    </location>
</feature>
<evidence type="ECO:0000259" key="8">
    <source>
        <dbReference type="Pfam" id="PF20652"/>
    </source>
</evidence>